<dbReference type="InterPro" id="IPR026444">
    <property type="entry name" value="Secre_tail"/>
</dbReference>
<feature type="region of interest" description="Disordered" evidence="2">
    <location>
        <begin position="1039"/>
        <end position="1068"/>
    </location>
</feature>
<dbReference type="RefSeq" id="WP_187564637.1">
    <property type="nucleotide sequence ID" value="NZ_JACGWS010000023.1"/>
</dbReference>
<dbReference type="Proteomes" id="UP000619238">
    <property type="component" value="Unassembled WGS sequence"/>
</dbReference>
<dbReference type="PANTHER" id="PTHR11905">
    <property type="entry name" value="ADAM A DISINTEGRIN AND METALLOPROTEASE DOMAIN"/>
    <property type="match status" value="1"/>
</dbReference>
<evidence type="ECO:0000256" key="1">
    <source>
        <dbReference type="ARBA" id="ARBA00022729"/>
    </source>
</evidence>
<dbReference type="EMBL" id="JACGWS010000023">
    <property type="protein sequence ID" value="MBC8757595.1"/>
    <property type="molecule type" value="Genomic_DNA"/>
</dbReference>
<dbReference type="Pfam" id="PF13688">
    <property type="entry name" value="Reprolysin_5"/>
    <property type="match status" value="1"/>
</dbReference>
<feature type="domain" description="Peptidase M12B" evidence="4">
    <location>
        <begin position="221"/>
        <end position="414"/>
    </location>
</feature>
<evidence type="ECO:0000256" key="3">
    <source>
        <dbReference type="SAM" id="SignalP"/>
    </source>
</evidence>
<feature type="signal peptide" evidence="3">
    <location>
        <begin position="1"/>
        <end position="20"/>
    </location>
</feature>
<dbReference type="Pfam" id="PF18962">
    <property type="entry name" value="Por_Secre_tail"/>
    <property type="match status" value="1"/>
</dbReference>
<keyword evidence="1 3" id="KW-0732">Signal</keyword>
<sequence length="1134" mass="124201">MKKVYVSMLLLLFGMTFMVAQTLKPVAAEVVNTKAKGTSFTDVSSLIQLQENKEQLTGLKDASKVSLFMYNQDFFQNSLANQKKRAISMTLPLETNFSVVVDLVEVSQSFYDYTVTTLSGKEHSKNDIAKHYRGIVRGKESTSIVAVSFFNSQMMGTVSIEGKGSYNIGKLRNKDSHIIFNSENVQNESFACDEVDAGGGDALPYTVGDIMTSNPSDSMDKCIKIYFEVDYDIYQHFSSNTADVENFVIGLFNQTATIYLNESVNVEISEIFVWDTQDPYTSSSSVTNLFTFRTTRPAYNGDLAHLLTYRSSSAGGVAFVNGLCSENASYGHTSLFPSFASYPTYSRQVKVVTHEIGHNLGSRHTHDCVWNGNSTQIDDYGSVLPSGTPNNPQPCFTAPGITNVTPTIMSYFDSYGHGTFPMSNGFGTQPGNVIRNTVANADCIDECEGNCTAEVSYTINGAPITSPGSYTIEECLFQCVTVAANGDVSSVTYTSNGNVTSPSAGVFCVQPGGTNSFTVDIAGIDTCDDPFNETVTINVTPCTHENCCDADNNLLSNGNFDNASCTGSTAFGDGCVVDWTAVAGSPSLHGVDRFAWMWSYGGGGEAIEANFNFEEGVTYDICFRLLTDDRNTGDPNVANNATVNLVATNSPGNVTATPNGQIIFQNTMGDYLNNWQNVTLKFTPDADYTHLWIFPFMANASDGTSQSEMSIDDIVISTCCDDEPEIVPYWQHPNCPEVVCTADQWPIHVLSADGTPITSAGGVIISWDNLDTAVNENILADWIYASPGEHWQATITYPNGCEYIITYLEDCCDEDIFIKVLECPSDDQLLTYEASIKERMEKSIESKAVSQLQDELDLLHAYMNARVDGEDCDPCELGIVFIELVDANGDPIDLSIYDTFSWSDGGFGAMRAFPLPMAGPVCFTATNIEYGKECVYQDCFFYECEDPCGVPTNLQYDCRRANLTWTGDATQTYTVEVNWDDPACCRGGANPTSSRWEVTGTSFQLPFINQSGCFSWRVGVKCKDEIVWSDLACGSCDTRPQEPGPGTSVKTSAKISPNPNDGNMNIEISGNDKTPFTVKVYRFDGVLIKTFNENRIENQSITISWNGKSVLSKGMYFFVITTDKETITKKVIIE</sequence>
<feature type="compositionally biased region" description="Polar residues" evidence="2">
    <location>
        <begin position="1048"/>
        <end position="1068"/>
    </location>
</feature>
<organism evidence="5 6">
    <name type="scientific">Kordia aestuariivivens</name>
    <dbReference type="NCBI Taxonomy" id="2759037"/>
    <lineage>
        <taxon>Bacteria</taxon>
        <taxon>Pseudomonadati</taxon>
        <taxon>Bacteroidota</taxon>
        <taxon>Flavobacteriia</taxon>
        <taxon>Flavobacteriales</taxon>
        <taxon>Flavobacteriaceae</taxon>
        <taxon>Kordia</taxon>
    </lineage>
</organism>
<dbReference type="NCBIfam" id="TIGR04183">
    <property type="entry name" value="Por_Secre_tail"/>
    <property type="match status" value="1"/>
</dbReference>
<dbReference type="InterPro" id="IPR001590">
    <property type="entry name" value="Peptidase_M12B"/>
</dbReference>
<reference evidence="5 6" key="1">
    <citation type="submission" date="2020-07" db="EMBL/GenBank/DDBJ databases">
        <title>Description of Kordia aestuariivivens sp. nov., isolated from a tidal flat.</title>
        <authorList>
            <person name="Park S."/>
            <person name="Yoon J.-H."/>
        </authorList>
    </citation>
    <scope>NUCLEOTIDE SEQUENCE [LARGE SCALE GENOMIC DNA]</scope>
    <source>
        <strain evidence="5 6">YSTF-M3</strain>
    </source>
</reference>
<keyword evidence="6" id="KW-1185">Reference proteome</keyword>
<dbReference type="InterPro" id="IPR024079">
    <property type="entry name" value="MetalloPept_cat_dom_sf"/>
</dbReference>
<dbReference type="Gene3D" id="2.60.120.260">
    <property type="entry name" value="Galactose-binding domain-like"/>
    <property type="match status" value="1"/>
</dbReference>
<comment type="caution">
    <text evidence="5">The sequence shown here is derived from an EMBL/GenBank/DDBJ whole genome shotgun (WGS) entry which is preliminary data.</text>
</comment>
<feature type="chain" id="PRO_5046029276" evidence="3">
    <location>
        <begin position="21"/>
        <end position="1134"/>
    </location>
</feature>
<dbReference type="PANTHER" id="PTHR11905:SF159">
    <property type="entry name" value="ADAM METALLOPROTEASE"/>
    <property type="match status" value="1"/>
</dbReference>
<dbReference type="Gene3D" id="2.60.40.4070">
    <property type="match status" value="1"/>
</dbReference>
<evidence type="ECO:0000256" key="2">
    <source>
        <dbReference type="SAM" id="MobiDB-lite"/>
    </source>
</evidence>
<dbReference type="PROSITE" id="PS50215">
    <property type="entry name" value="ADAM_MEPRO"/>
    <property type="match status" value="1"/>
</dbReference>
<proteinExistence type="predicted"/>
<accession>A0ABR7QG84</accession>
<gene>
    <name evidence="5" type="ORF">H2O64_23205</name>
</gene>
<protein>
    <submittedName>
        <fullName evidence="5">T9SS type A sorting domain-containing protein</fullName>
    </submittedName>
</protein>
<evidence type="ECO:0000313" key="5">
    <source>
        <dbReference type="EMBL" id="MBC8757595.1"/>
    </source>
</evidence>
<dbReference type="SUPFAM" id="SSF55486">
    <property type="entry name" value="Metalloproteases ('zincins'), catalytic domain"/>
    <property type="match status" value="1"/>
</dbReference>
<evidence type="ECO:0000259" key="4">
    <source>
        <dbReference type="PROSITE" id="PS50215"/>
    </source>
</evidence>
<name>A0ABR7QG84_9FLAO</name>
<dbReference type="Gene3D" id="3.40.390.10">
    <property type="entry name" value="Collagenase (Catalytic Domain)"/>
    <property type="match status" value="1"/>
</dbReference>
<evidence type="ECO:0000313" key="6">
    <source>
        <dbReference type="Proteomes" id="UP000619238"/>
    </source>
</evidence>